<keyword evidence="4" id="KW-0804">Transcription</keyword>
<dbReference type="InterPro" id="IPR018060">
    <property type="entry name" value="HTH_AraC"/>
</dbReference>
<keyword evidence="1" id="KW-0678">Repressor</keyword>
<dbReference type="AlphaFoldDB" id="A0A238JRD6"/>
<gene>
    <name evidence="6" type="primary">ripA</name>
    <name evidence="6" type="ORF">COL8621_00977</name>
</gene>
<dbReference type="PANTHER" id="PTHR11019">
    <property type="entry name" value="HTH-TYPE TRANSCRIPTIONAL REGULATOR NIMR"/>
    <property type="match status" value="1"/>
</dbReference>
<evidence type="ECO:0000256" key="1">
    <source>
        <dbReference type="ARBA" id="ARBA00022491"/>
    </source>
</evidence>
<dbReference type="InterPro" id="IPR009057">
    <property type="entry name" value="Homeodomain-like_sf"/>
</dbReference>
<sequence length="236" mass="26365">MAEGTSAFLHAQSDAQLALCDNGVARFQVGNDAWFVPSKHGIWIPSGRDFHLSAQTTVEIHRLYVDARTVQRMNLLQKPTVVRATPLLGGIAQRLASQGSMRLTPSEIRRLAHVAFDEIARLDHPDLRLPGGHDPRLTRVMDHLVLHPQERRSLSEIAQAFGTSERTLARLFKKETGMTFSDWRRRLRFMYAIEQLAQGETSAALSAGLGYSNPSAFIAAFRKYFGAPPSSFRDPK</sequence>
<evidence type="ECO:0000313" key="7">
    <source>
        <dbReference type="Proteomes" id="UP000202922"/>
    </source>
</evidence>
<dbReference type="PROSITE" id="PS01124">
    <property type="entry name" value="HTH_ARAC_FAMILY_2"/>
    <property type="match status" value="1"/>
</dbReference>
<dbReference type="PANTHER" id="PTHR11019:SF199">
    <property type="entry name" value="HTH-TYPE TRANSCRIPTIONAL REGULATOR NIMR"/>
    <property type="match status" value="1"/>
</dbReference>
<dbReference type="GO" id="GO:0003700">
    <property type="term" value="F:DNA-binding transcription factor activity"/>
    <property type="evidence" value="ECO:0007669"/>
    <property type="project" value="InterPro"/>
</dbReference>
<dbReference type="SMART" id="SM00342">
    <property type="entry name" value="HTH_ARAC"/>
    <property type="match status" value="1"/>
</dbReference>
<organism evidence="6 7">
    <name type="scientific">Actibacterium lipolyticum</name>
    <dbReference type="NCBI Taxonomy" id="1524263"/>
    <lineage>
        <taxon>Bacteria</taxon>
        <taxon>Pseudomonadati</taxon>
        <taxon>Pseudomonadota</taxon>
        <taxon>Alphaproteobacteria</taxon>
        <taxon>Rhodobacterales</taxon>
        <taxon>Roseobacteraceae</taxon>
        <taxon>Actibacterium</taxon>
    </lineage>
</organism>
<dbReference type="Proteomes" id="UP000202922">
    <property type="component" value="Unassembled WGS sequence"/>
</dbReference>
<keyword evidence="2" id="KW-0805">Transcription regulation</keyword>
<evidence type="ECO:0000256" key="3">
    <source>
        <dbReference type="ARBA" id="ARBA00023125"/>
    </source>
</evidence>
<evidence type="ECO:0000256" key="4">
    <source>
        <dbReference type="ARBA" id="ARBA00023163"/>
    </source>
</evidence>
<keyword evidence="7" id="KW-1185">Reference proteome</keyword>
<accession>A0A238JRD6</accession>
<evidence type="ECO:0000256" key="2">
    <source>
        <dbReference type="ARBA" id="ARBA00023015"/>
    </source>
</evidence>
<evidence type="ECO:0000313" key="6">
    <source>
        <dbReference type="EMBL" id="SMX33209.1"/>
    </source>
</evidence>
<protein>
    <submittedName>
        <fullName evidence="6">HTH-type transcriptional repressor of iron proteins A</fullName>
    </submittedName>
</protein>
<keyword evidence="3" id="KW-0238">DNA-binding</keyword>
<dbReference type="RefSeq" id="WP_176438432.1">
    <property type="nucleotide sequence ID" value="NZ_FXYE01000001.1"/>
</dbReference>
<dbReference type="GO" id="GO:0043565">
    <property type="term" value="F:sequence-specific DNA binding"/>
    <property type="evidence" value="ECO:0007669"/>
    <property type="project" value="InterPro"/>
</dbReference>
<dbReference type="Pfam" id="PF12833">
    <property type="entry name" value="HTH_18"/>
    <property type="match status" value="1"/>
</dbReference>
<evidence type="ECO:0000259" key="5">
    <source>
        <dbReference type="PROSITE" id="PS01124"/>
    </source>
</evidence>
<name>A0A238JRD6_9RHOB</name>
<dbReference type="SUPFAM" id="SSF46689">
    <property type="entry name" value="Homeodomain-like"/>
    <property type="match status" value="2"/>
</dbReference>
<dbReference type="FunFam" id="1.10.10.60:FF:000132">
    <property type="entry name" value="AraC family transcriptional regulator"/>
    <property type="match status" value="1"/>
</dbReference>
<feature type="domain" description="HTH araC/xylS-type" evidence="5">
    <location>
        <begin position="138"/>
        <end position="235"/>
    </location>
</feature>
<dbReference type="EMBL" id="FXYE01000001">
    <property type="protein sequence ID" value="SMX33209.1"/>
    <property type="molecule type" value="Genomic_DNA"/>
</dbReference>
<reference evidence="7" key="1">
    <citation type="submission" date="2017-05" db="EMBL/GenBank/DDBJ databases">
        <authorList>
            <person name="Rodrigo-Torres L."/>
            <person name="Arahal R. D."/>
            <person name="Lucena T."/>
        </authorList>
    </citation>
    <scope>NUCLEOTIDE SEQUENCE [LARGE SCALE GENOMIC DNA]</scope>
    <source>
        <strain evidence="7">CECT 8621</strain>
    </source>
</reference>
<proteinExistence type="predicted"/>
<dbReference type="Gene3D" id="1.10.10.60">
    <property type="entry name" value="Homeodomain-like"/>
    <property type="match status" value="1"/>
</dbReference>